<protein>
    <submittedName>
        <fullName evidence="1">Uncharacterized protein</fullName>
    </submittedName>
</protein>
<reference evidence="2" key="1">
    <citation type="submission" date="2013-03" db="EMBL/GenBank/DDBJ databases">
        <title>The Genome Sequence of Anopheles dirus WRAIR2.</title>
        <authorList>
            <consortium name="The Broad Institute Genomics Platform"/>
            <person name="Neafsey D.E."/>
            <person name="Walton C."/>
            <person name="Walker B."/>
            <person name="Young S.K."/>
            <person name="Zeng Q."/>
            <person name="Gargeya S."/>
            <person name="Fitzgerald M."/>
            <person name="Haas B."/>
            <person name="Abouelleil A."/>
            <person name="Allen A.W."/>
            <person name="Alvarado L."/>
            <person name="Arachchi H.M."/>
            <person name="Berlin A.M."/>
            <person name="Chapman S.B."/>
            <person name="Gainer-Dewar J."/>
            <person name="Goldberg J."/>
            <person name="Griggs A."/>
            <person name="Gujja S."/>
            <person name="Hansen M."/>
            <person name="Howarth C."/>
            <person name="Imamovic A."/>
            <person name="Ireland A."/>
            <person name="Larimer J."/>
            <person name="McCowan C."/>
            <person name="Murphy C."/>
            <person name="Pearson M."/>
            <person name="Poon T.W."/>
            <person name="Priest M."/>
            <person name="Roberts A."/>
            <person name="Saif S."/>
            <person name="Shea T."/>
            <person name="Sisk P."/>
            <person name="Sykes S."/>
            <person name="Wortman J."/>
            <person name="Nusbaum C."/>
            <person name="Birren B."/>
        </authorList>
    </citation>
    <scope>NUCLEOTIDE SEQUENCE [LARGE SCALE GENOMIC DNA]</scope>
    <source>
        <strain evidence="2">WRAIR2</strain>
    </source>
</reference>
<dbReference type="VEuPathDB" id="VectorBase:ADIR014966"/>
<keyword evidence="2" id="KW-1185">Reference proteome</keyword>
<dbReference type="EnsemblMetazoa" id="ADIR014966-RA">
    <property type="protein sequence ID" value="ADIR014966-PA"/>
    <property type="gene ID" value="ADIR014966"/>
</dbReference>
<accession>A0A182NYS6</accession>
<organism evidence="1 2">
    <name type="scientific">Anopheles dirus</name>
    <dbReference type="NCBI Taxonomy" id="7168"/>
    <lineage>
        <taxon>Eukaryota</taxon>
        <taxon>Metazoa</taxon>
        <taxon>Ecdysozoa</taxon>
        <taxon>Arthropoda</taxon>
        <taxon>Hexapoda</taxon>
        <taxon>Insecta</taxon>
        <taxon>Pterygota</taxon>
        <taxon>Neoptera</taxon>
        <taxon>Endopterygota</taxon>
        <taxon>Diptera</taxon>
        <taxon>Nematocera</taxon>
        <taxon>Culicoidea</taxon>
        <taxon>Culicidae</taxon>
        <taxon>Anophelinae</taxon>
        <taxon>Anopheles</taxon>
    </lineage>
</organism>
<reference evidence="1" key="2">
    <citation type="submission" date="2020-05" db="UniProtKB">
        <authorList>
            <consortium name="EnsemblMetazoa"/>
        </authorList>
    </citation>
    <scope>IDENTIFICATION</scope>
    <source>
        <strain evidence="1">WRAIR2</strain>
    </source>
</reference>
<dbReference type="Proteomes" id="UP000075884">
    <property type="component" value="Unassembled WGS sequence"/>
</dbReference>
<dbReference type="AlphaFoldDB" id="A0A182NYS6"/>
<proteinExistence type="predicted"/>
<name>A0A182NYS6_9DIPT</name>
<evidence type="ECO:0000313" key="1">
    <source>
        <dbReference type="EnsemblMetazoa" id="ADIR014966-PA"/>
    </source>
</evidence>
<sequence length="61" mass="6770">RATCGVRIGNGKVGRALRSLGVVRFLCRLECALRSVRVSVCVCGVCVLHFERLLRRRSVVN</sequence>
<evidence type="ECO:0000313" key="2">
    <source>
        <dbReference type="Proteomes" id="UP000075884"/>
    </source>
</evidence>